<dbReference type="HOGENOM" id="CLU_049131_0_2_14"/>
<feature type="domain" description="Thymidylate kinase-like" evidence="12">
    <location>
        <begin position="5"/>
        <end position="199"/>
    </location>
</feature>
<evidence type="ECO:0000259" key="12">
    <source>
        <dbReference type="Pfam" id="PF02223"/>
    </source>
</evidence>
<evidence type="ECO:0000256" key="9">
    <source>
        <dbReference type="ARBA" id="ARBA00048743"/>
    </source>
</evidence>
<dbReference type="CDD" id="cd01672">
    <property type="entry name" value="TMPK"/>
    <property type="match status" value="1"/>
</dbReference>
<dbReference type="Proteomes" id="UP000001845">
    <property type="component" value="Chromosome"/>
</dbReference>
<evidence type="ECO:0000256" key="5">
    <source>
        <dbReference type="ARBA" id="ARBA00022727"/>
    </source>
</evidence>
<evidence type="ECO:0000256" key="7">
    <source>
        <dbReference type="ARBA" id="ARBA00022777"/>
    </source>
</evidence>
<evidence type="ECO:0000256" key="10">
    <source>
        <dbReference type="ARBA" id="ARBA00057735"/>
    </source>
</evidence>
<dbReference type="InterPro" id="IPR018094">
    <property type="entry name" value="Thymidylate_kinase"/>
</dbReference>
<keyword evidence="4 11" id="KW-0808">Transferase</keyword>
<comment type="catalytic activity">
    <reaction evidence="9 11">
        <text>dTMP + ATP = dTDP + ADP</text>
        <dbReference type="Rhea" id="RHEA:13517"/>
        <dbReference type="ChEBI" id="CHEBI:30616"/>
        <dbReference type="ChEBI" id="CHEBI:58369"/>
        <dbReference type="ChEBI" id="CHEBI:63528"/>
        <dbReference type="ChEBI" id="CHEBI:456216"/>
        <dbReference type="EC" id="2.7.4.9"/>
    </reaction>
</comment>
<reference key="2">
    <citation type="submission" date="2010-03" db="EMBL/GenBank/DDBJ databases">
        <authorList>
            <person name="Ma Z."/>
            <person name="Wang X."/>
            <person name="Liu H."/>
        </authorList>
    </citation>
    <scope>NUCLEOTIDE SEQUENCE</scope>
    <source>
        <strain>MP145</strain>
    </source>
</reference>
<dbReference type="GO" id="GO:0006227">
    <property type="term" value="P:dUDP biosynthetic process"/>
    <property type="evidence" value="ECO:0007669"/>
    <property type="project" value="TreeGrafter"/>
</dbReference>
<reference evidence="14" key="1">
    <citation type="submission" date="2010-03" db="EMBL/GenBank/DDBJ databases">
        <title>The complete genome of Mycoplasma crocodyli MP145.</title>
        <authorList>
            <person name="Glass J.I."/>
            <person name="Durkin A.S."/>
            <person name="Hostetler J."/>
            <person name="Jackson J."/>
            <person name="Johnson J."/>
            <person name="May M.A."/>
            <person name="Paralanov V."/>
            <person name="Radune D."/>
            <person name="Szczypinski B."/>
            <person name="Brown D.R."/>
        </authorList>
    </citation>
    <scope>NUCLEOTIDE SEQUENCE [LARGE SCALE GENOMIC DNA]</scope>
    <source>
        <strain evidence="14">ATCC 51981 / MP145</strain>
    </source>
</reference>
<evidence type="ECO:0000256" key="11">
    <source>
        <dbReference type="HAMAP-Rule" id="MF_00165"/>
    </source>
</evidence>
<keyword evidence="8 11" id="KW-0067">ATP-binding</keyword>
<dbReference type="GO" id="GO:0005829">
    <property type="term" value="C:cytosol"/>
    <property type="evidence" value="ECO:0007669"/>
    <property type="project" value="TreeGrafter"/>
</dbReference>
<comment type="function">
    <text evidence="10 11">Phosphorylation of dTMP to form dTDP in both de novo and salvage pathways of dTTP synthesis.</text>
</comment>
<gene>
    <name evidence="11 13" type="primary">tmk</name>
    <name evidence="13" type="ordered locus">MCRO_0732</name>
</gene>
<dbReference type="RefSeq" id="WP_013054367.1">
    <property type="nucleotide sequence ID" value="NC_014014.1"/>
</dbReference>
<dbReference type="GO" id="GO:0005524">
    <property type="term" value="F:ATP binding"/>
    <property type="evidence" value="ECO:0007669"/>
    <property type="project" value="UniProtKB-UniRule"/>
</dbReference>
<dbReference type="PANTHER" id="PTHR10344">
    <property type="entry name" value="THYMIDYLATE KINASE"/>
    <property type="match status" value="1"/>
</dbReference>
<evidence type="ECO:0000313" key="14">
    <source>
        <dbReference type="Proteomes" id="UP000001845"/>
    </source>
</evidence>
<feature type="binding site" evidence="11">
    <location>
        <begin position="7"/>
        <end position="14"/>
    </location>
    <ligand>
        <name>ATP</name>
        <dbReference type="ChEBI" id="CHEBI:30616"/>
    </ligand>
</feature>
<keyword evidence="6 11" id="KW-0547">Nucleotide-binding</keyword>
<dbReference type="KEGG" id="mcd:MCRO_0732"/>
<dbReference type="GO" id="GO:0006235">
    <property type="term" value="P:dTTP biosynthetic process"/>
    <property type="evidence" value="ECO:0007669"/>
    <property type="project" value="UniProtKB-UniRule"/>
</dbReference>
<evidence type="ECO:0000256" key="4">
    <source>
        <dbReference type="ARBA" id="ARBA00022679"/>
    </source>
</evidence>
<dbReference type="InterPro" id="IPR039430">
    <property type="entry name" value="Thymidylate_kin-like_dom"/>
</dbReference>
<keyword evidence="14" id="KW-1185">Reference proteome</keyword>
<comment type="similarity">
    <text evidence="1 11">Belongs to the thymidylate kinase family.</text>
</comment>
<protein>
    <recommendedName>
        <fullName evidence="3 11">Thymidylate kinase</fullName>
        <ecNumber evidence="2 11">2.7.4.9</ecNumber>
    </recommendedName>
    <alternativeName>
        <fullName evidence="11">dTMP kinase</fullName>
    </alternativeName>
</protein>
<dbReference type="eggNOG" id="COG0125">
    <property type="taxonomic scope" value="Bacteria"/>
</dbReference>
<dbReference type="InterPro" id="IPR027417">
    <property type="entry name" value="P-loop_NTPase"/>
</dbReference>
<dbReference type="STRING" id="512564.MCRO_0732"/>
<proteinExistence type="inferred from homology"/>
<dbReference type="AlphaFoldDB" id="D5E6D8"/>
<evidence type="ECO:0000256" key="8">
    <source>
        <dbReference type="ARBA" id="ARBA00022840"/>
    </source>
</evidence>
<dbReference type="HAMAP" id="MF_00165">
    <property type="entry name" value="Thymidylate_kinase"/>
    <property type="match status" value="1"/>
</dbReference>
<evidence type="ECO:0000256" key="3">
    <source>
        <dbReference type="ARBA" id="ARBA00017144"/>
    </source>
</evidence>
<dbReference type="PANTHER" id="PTHR10344:SF4">
    <property type="entry name" value="UMP-CMP KINASE 2, MITOCHONDRIAL"/>
    <property type="match status" value="1"/>
</dbReference>
<evidence type="ECO:0000313" key="13">
    <source>
        <dbReference type="EMBL" id="ADE19590.1"/>
    </source>
</evidence>
<keyword evidence="7 11" id="KW-0418">Kinase</keyword>
<sequence length="220" mass="25693">MFITFEGLDGSGKTTVIEKVTELLHKKFPELKYILTREPGGKDIVEAERIREIILDKSSKISPVTEALLYSASRRIHLEHVIWPSLKEKKLVLCDRFIDSFYAYQGYARELGIDFATSLTELIIDNTIPDLTIFFDINPADSKKRRLANRLVHDRMDDETEIFHNKVYDGYLKIIDKDKNNRFIIVDASKSFDEVVEQVIQKLMENEKFLRYLKDVKLKC</sequence>
<dbReference type="EC" id="2.7.4.9" evidence="2 11"/>
<keyword evidence="5 11" id="KW-0545">Nucleotide biosynthesis</keyword>
<dbReference type="NCBIfam" id="TIGR00041">
    <property type="entry name" value="DTMP_kinase"/>
    <property type="match status" value="1"/>
</dbReference>
<name>D5E6D8_MYCCM</name>
<dbReference type="GO" id="GO:0004798">
    <property type="term" value="F:dTMP kinase activity"/>
    <property type="evidence" value="ECO:0007669"/>
    <property type="project" value="UniProtKB-UniRule"/>
</dbReference>
<dbReference type="SUPFAM" id="SSF52540">
    <property type="entry name" value="P-loop containing nucleoside triphosphate hydrolases"/>
    <property type="match status" value="1"/>
</dbReference>
<dbReference type="EMBL" id="CP001991">
    <property type="protein sequence ID" value="ADE19590.1"/>
    <property type="molecule type" value="Genomic_DNA"/>
</dbReference>
<organism evidence="13 14">
    <name type="scientific">Mycoplasma crocodyli (strain ATCC 51981 / MP145)</name>
    <dbReference type="NCBI Taxonomy" id="512564"/>
    <lineage>
        <taxon>Bacteria</taxon>
        <taxon>Bacillati</taxon>
        <taxon>Mycoplasmatota</taxon>
        <taxon>Mollicutes</taxon>
        <taxon>Mycoplasmataceae</taxon>
        <taxon>Mycoplasma</taxon>
    </lineage>
</organism>
<evidence type="ECO:0000256" key="1">
    <source>
        <dbReference type="ARBA" id="ARBA00009776"/>
    </source>
</evidence>
<dbReference type="OrthoDB" id="9774907at2"/>
<dbReference type="Pfam" id="PF02223">
    <property type="entry name" value="Thymidylate_kin"/>
    <property type="match status" value="1"/>
</dbReference>
<accession>D5E6D8</accession>
<reference evidence="13 14" key="3">
    <citation type="journal article" date="2011" name="J. Bacteriol.">
        <title>Genome sequences of Mycoplasma alligatoris A21JP2T and Mycoplasma crocodyli MP145T.</title>
        <authorList>
            <person name="Brown D.R."/>
            <person name="Farmerie W.G."/>
            <person name="May M."/>
            <person name="Benders G.A."/>
            <person name="Durkin A.S."/>
            <person name="Hlavinka K."/>
            <person name="Hostetler J."/>
            <person name="Jackson J."/>
            <person name="Johnson J."/>
            <person name="Miller R.H."/>
            <person name="Paralanov V."/>
            <person name="Radune D."/>
            <person name="Szczypinski B."/>
            <person name="Glass J.I."/>
        </authorList>
    </citation>
    <scope>NUCLEOTIDE SEQUENCE [LARGE SCALE GENOMIC DNA]</scope>
    <source>
        <strain evidence="14">ATCC 51981 / MP145</strain>
    </source>
</reference>
<evidence type="ECO:0000256" key="2">
    <source>
        <dbReference type="ARBA" id="ARBA00012980"/>
    </source>
</evidence>
<dbReference type="FunFam" id="3.40.50.300:FF:000225">
    <property type="entry name" value="Thymidylate kinase"/>
    <property type="match status" value="1"/>
</dbReference>
<dbReference type="GO" id="GO:0006233">
    <property type="term" value="P:dTDP biosynthetic process"/>
    <property type="evidence" value="ECO:0007669"/>
    <property type="project" value="InterPro"/>
</dbReference>
<dbReference type="Gene3D" id="3.40.50.300">
    <property type="entry name" value="P-loop containing nucleotide triphosphate hydrolases"/>
    <property type="match status" value="1"/>
</dbReference>
<evidence type="ECO:0000256" key="6">
    <source>
        <dbReference type="ARBA" id="ARBA00022741"/>
    </source>
</evidence>